<dbReference type="Gene3D" id="1.10.287.460">
    <property type="entry name" value="Peptidyl-prolyl cis-trans isomerase, FKBP-type, N-terminal domain"/>
    <property type="match status" value="1"/>
</dbReference>
<evidence type="ECO:0000256" key="5">
    <source>
        <dbReference type="PROSITE-ProRule" id="PRU00277"/>
    </source>
</evidence>
<dbReference type="SUPFAM" id="SSF54534">
    <property type="entry name" value="FKBP-like"/>
    <property type="match status" value="1"/>
</dbReference>
<comment type="caution">
    <text evidence="9">The sequence shown here is derived from an EMBL/GenBank/DDBJ whole genome shotgun (WGS) entry which is preliminary data.</text>
</comment>
<dbReference type="GO" id="GO:0003755">
    <property type="term" value="F:peptidyl-prolyl cis-trans isomerase activity"/>
    <property type="evidence" value="ECO:0007669"/>
    <property type="project" value="UniProtKB-UniRule"/>
</dbReference>
<protein>
    <recommendedName>
        <fullName evidence="6">Peptidyl-prolyl cis-trans isomerase</fullName>
        <ecNumber evidence="6">5.2.1.8</ecNumber>
    </recommendedName>
</protein>
<proteinExistence type="inferred from homology"/>
<dbReference type="FunFam" id="3.10.50.40:FF:000006">
    <property type="entry name" value="Peptidyl-prolyl cis-trans isomerase"/>
    <property type="match status" value="1"/>
</dbReference>
<keyword evidence="7" id="KW-0732">Signal</keyword>
<keyword evidence="3 5" id="KW-0697">Rotamase</keyword>
<evidence type="ECO:0000256" key="1">
    <source>
        <dbReference type="ARBA" id="ARBA00000971"/>
    </source>
</evidence>
<keyword evidence="4 5" id="KW-0413">Isomerase</keyword>
<dbReference type="InterPro" id="IPR036944">
    <property type="entry name" value="PPIase_FKBP_N_sf"/>
</dbReference>
<dbReference type="Proteomes" id="UP000325372">
    <property type="component" value="Unassembled WGS sequence"/>
</dbReference>
<evidence type="ECO:0000313" key="9">
    <source>
        <dbReference type="EMBL" id="KAA9133292.1"/>
    </source>
</evidence>
<dbReference type="InterPro" id="IPR000774">
    <property type="entry name" value="PPIase_FKBP_N"/>
</dbReference>
<evidence type="ECO:0000256" key="7">
    <source>
        <dbReference type="SAM" id="SignalP"/>
    </source>
</evidence>
<dbReference type="EMBL" id="VYXP01000002">
    <property type="protein sequence ID" value="KAA9133292.1"/>
    <property type="molecule type" value="Genomic_DNA"/>
</dbReference>
<dbReference type="GO" id="GO:0006457">
    <property type="term" value="P:protein folding"/>
    <property type="evidence" value="ECO:0007669"/>
    <property type="project" value="InterPro"/>
</dbReference>
<dbReference type="PANTHER" id="PTHR43811:SF57">
    <property type="entry name" value="FKBP-TYPE PEPTIDYL-PROLYL CIS-TRANS ISOMERASE FKPA-RELATED"/>
    <property type="match status" value="1"/>
</dbReference>
<dbReference type="InterPro" id="IPR046357">
    <property type="entry name" value="PPIase_dom_sf"/>
</dbReference>
<evidence type="ECO:0000259" key="8">
    <source>
        <dbReference type="PROSITE" id="PS50059"/>
    </source>
</evidence>
<comment type="catalytic activity">
    <reaction evidence="1 5 6">
        <text>[protein]-peptidylproline (omega=180) = [protein]-peptidylproline (omega=0)</text>
        <dbReference type="Rhea" id="RHEA:16237"/>
        <dbReference type="Rhea" id="RHEA-COMP:10747"/>
        <dbReference type="Rhea" id="RHEA-COMP:10748"/>
        <dbReference type="ChEBI" id="CHEBI:83833"/>
        <dbReference type="ChEBI" id="CHEBI:83834"/>
        <dbReference type="EC" id="5.2.1.8"/>
    </reaction>
</comment>
<dbReference type="EC" id="5.2.1.8" evidence="6"/>
<dbReference type="Pfam" id="PF01346">
    <property type="entry name" value="FKBP_N"/>
    <property type="match status" value="1"/>
</dbReference>
<evidence type="ECO:0000256" key="4">
    <source>
        <dbReference type="ARBA" id="ARBA00023235"/>
    </source>
</evidence>
<dbReference type="Gene3D" id="3.10.50.40">
    <property type="match status" value="1"/>
</dbReference>
<keyword evidence="10" id="KW-1185">Reference proteome</keyword>
<dbReference type="PANTHER" id="PTHR43811">
    <property type="entry name" value="FKBP-TYPE PEPTIDYL-PROLYL CIS-TRANS ISOMERASE FKPA"/>
    <property type="match status" value="1"/>
</dbReference>
<evidence type="ECO:0000256" key="3">
    <source>
        <dbReference type="ARBA" id="ARBA00023110"/>
    </source>
</evidence>
<sequence>MKGPMVRGLAAATLTLAMSANAAELENDAQKLGYMIGMDIGESLRQQGTHVDLNSLFEAIRTTYSGEEPAMTPEQAQAVREAFVQQRQAAMAAEKNALGAQNKAEADAFLAENAGKDGVVTTASGLQYKVIEPGEGARPGPTDSVTVHYRGTLLDGTEFDSSYSRNEPISFALDRVIPGWSEGVQLMPVGSKYEFYISPELGYGESGGGPIPPNSALIFEVELLSIDG</sequence>
<dbReference type="PROSITE" id="PS50059">
    <property type="entry name" value="FKBP_PPIASE"/>
    <property type="match status" value="1"/>
</dbReference>
<reference evidence="9 10" key="1">
    <citation type="submission" date="2019-09" db="EMBL/GenBank/DDBJ databases">
        <title>Wenzhouxiangella sp. Genome sequencing and assembly.</title>
        <authorList>
            <person name="Zhang R."/>
        </authorList>
    </citation>
    <scope>NUCLEOTIDE SEQUENCE [LARGE SCALE GENOMIC DNA]</scope>
    <source>
        <strain evidence="9 10">W260</strain>
    </source>
</reference>
<organism evidence="9 10">
    <name type="scientific">Marinihelvus fidelis</name>
    <dbReference type="NCBI Taxonomy" id="2613842"/>
    <lineage>
        <taxon>Bacteria</taxon>
        <taxon>Pseudomonadati</taxon>
        <taxon>Pseudomonadota</taxon>
        <taxon>Gammaproteobacteria</taxon>
        <taxon>Chromatiales</taxon>
        <taxon>Wenzhouxiangellaceae</taxon>
        <taxon>Marinihelvus</taxon>
    </lineage>
</organism>
<name>A0A5N0TE26_9GAMM</name>
<dbReference type="AlphaFoldDB" id="A0A5N0TE26"/>
<evidence type="ECO:0000256" key="6">
    <source>
        <dbReference type="RuleBase" id="RU003915"/>
    </source>
</evidence>
<feature type="domain" description="PPIase FKBP-type" evidence="8">
    <location>
        <begin position="142"/>
        <end position="227"/>
    </location>
</feature>
<feature type="signal peptide" evidence="7">
    <location>
        <begin position="1"/>
        <end position="22"/>
    </location>
</feature>
<dbReference type="InterPro" id="IPR001179">
    <property type="entry name" value="PPIase_FKBP_dom"/>
</dbReference>
<dbReference type="RefSeq" id="WP_150862850.1">
    <property type="nucleotide sequence ID" value="NZ_VYXP01000002.1"/>
</dbReference>
<comment type="similarity">
    <text evidence="2 6">Belongs to the FKBP-type PPIase family.</text>
</comment>
<dbReference type="Pfam" id="PF00254">
    <property type="entry name" value="FKBP_C"/>
    <property type="match status" value="1"/>
</dbReference>
<feature type="chain" id="PRO_5024448810" description="Peptidyl-prolyl cis-trans isomerase" evidence="7">
    <location>
        <begin position="23"/>
        <end position="228"/>
    </location>
</feature>
<gene>
    <name evidence="9" type="ORF">F3N42_02770</name>
</gene>
<evidence type="ECO:0000256" key="2">
    <source>
        <dbReference type="ARBA" id="ARBA00006577"/>
    </source>
</evidence>
<evidence type="ECO:0000313" key="10">
    <source>
        <dbReference type="Proteomes" id="UP000325372"/>
    </source>
</evidence>
<accession>A0A5N0TE26</accession>